<dbReference type="Pfam" id="PF12146">
    <property type="entry name" value="Hydrolase_4"/>
    <property type="match status" value="1"/>
</dbReference>
<proteinExistence type="predicted"/>
<dbReference type="HOGENOM" id="CLU_026209_12_0_1"/>
<dbReference type="SUPFAM" id="SSF53474">
    <property type="entry name" value="alpha/beta-Hydrolases"/>
    <property type="match status" value="1"/>
</dbReference>
<gene>
    <name evidence="2" type="ORF">BOTBODRAFT_33102</name>
</gene>
<protein>
    <recommendedName>
        <fullName evidence="1">Serine aminopeptidase S33 domain-containing protein</fullName>
    </recommendedName>
</protein>
<dbReference type="InParanoid" id="A0A067MH02"/>
<name>A0A067MH02_BOTB1</name>
<evidence type="ECO:0000313" key="2">
    <source>
        <dbReference type="EMBL" id="KDQ13990.1"/>
    </source>
</evidence>
<dbReference type="EMBL" id="KL198040">
    <property type="protein sequence ID" value="KDQ13990.1"/>
    <property type="molecule type" value="Genomic_DNA"/>
</dbReference>
<sequence>MAEIFLVPLLNNLNLYTPTDPTYGRYLLPQSPAELELERDPAVKVRSRRVFVNYTGDGTGKGDWGEDVQLSAREVETGVGKEWLFYKVWECDGDVRRGEVGDGCDLVMIHGLDCYGGKYAPHVRRFLDLGYRIIIPDLPSHGRSTGVHSHIDSANQLSDAVYHVLKDRETWSPKTRKTFLIGSSMGGWTCLSYCLRYPSDQYFPIDGVFAIAPLIGVAPETLPHPITIQVARVLRFFAGRLPLSPGVKGNLHSDPIVEEESDADPLGYHGHLRVATGLALLEGFTTVGHQAHLWTHPLRIIHGSHDRSTSHTHSVDWFERAGGCDKQCEIYEGYEHVMLKVGVDEADDEERQRVLRDMELWLGERAKLS</sequence>
<dbReference type="PRINTS" id="PR00111">
    <property type="entry name" value="ABHYDROLASE"/>
</dbReference>
<dbReference type="AlphaFoldDB" id="A0A067MH02"/>
<dbReference type="InterPro" id="IPR051044">
    <property type="entry name" value="MAG_DAG_Lipase"/>
</dbReference>
<dbReference type="OrthoDB" id="10249433at2759"/>
<reference evidence="3" key="1">
    <citation type="journal article" date="2014" name="Proc. Natl. Acad. Sci. U.S.A.">
        <title>Extensive sampling of basidiomycete genomes demonstrates inadequacy of the white-rot/brown-rot paradigm for wood decay fungi.</title>
        <authorList>
            <person name="Riley R."/>
            <person name="Salamov A.A."/>
            <person name="Brown D.W."/>
            <person name="Nagy L.G."/>
            <person name="Floudas D."/>
            <person name="Held B.W."/>
            <person name="Levasseur A."/>
            <person name="Lombard V."/>
            <person name="Morin E."/>
            <person name="Otillar R."/>
            <person name="Lindquist E.A."/>
            <person name="Sun H."/>
            <person name="LaButti K.M."/>
            <person name="Schmutz J."/>
            <person name="Jabbour D."/>
            <person name="Luo H."/>
            <person name="Baker S.E."/>
            <person name="Pisabarro A.G."/>
            <person name="Walton J.D."/>
            <person name="Blanchette R.A."/>
            <person name="Henrissat B."/>
            <person name="Martin F."/>
            <person name="Cullen D."/>
            <person name="Hibbett D.S."/>
            <person name="Grigoriev I.V."/>
        </authorList>
    </citation>
    <scope>NUCLEOTIDE SEQUENCE [LARGE SCALE GENOMIC DNA]</scope>
    <source>
        <strain evidence="3">FD-172 SS1</strain>
    </source>
</reference>
<dbReference type="Gene3D" id="3.40.50.1820">
    <property type="entry name" value="alpha/beta hydrolase"/>
    <property type="match status" value="1"/>
</dbReference>
<dbReference type="PANTHER" id="PTHR11614">
    <property type="entry name" value="PHOSPHOLIPASE-RELATED"/>
    <property type="match status" value="1"/>
</dbReference>
<accession>A0A067MH02</accession>
<dbReference type="Proteomes" id="UP000027195">
    <property type="component" value="Unassembled WGS sequence"/>
</dbReference>
<evidence type="ECO:0000313" key="3">
    <source>
        <dbReference type="Proteomes" id="UP000027195"/>
    </source>
</evidence>
<organism evidence="2 3">
    <name type="scientific">Botryobasidium botryosum (strain FD-172 SS1)</name>
    <dbReference type="NCBI Taxonomy" id="930990"/>
    <lineage>
        <taxon>Eukaryota</taxon>
        <taxon>Fungi</taxon>
        <taxon>Dikarya</taxon>
        <taxon>Basidiomycota</taxon>
        <taxon>Agaricomycotina</taxon>
        <taxon>Agaricomycetes</taxon>
        <taxon>Cantharellales</taxon>
        <taxon>Botryobasidiaceae</taxon>
        <taxon>Botryobasidium</taxon>
    </lineage>
</organism>
<dbReference type="InterPro" id="IPR000073">
    <property type="entry name" value="AB_hydrolase_1"/>
</dbReference>
<dbReference type="InterPro" id="IPR029058">
    <property type="entry name" value="AB_hydrolase_fold"/>
</dbReference>
<dbReference type="STRING" id="930990.A0A067MH02"/>
<feature type="domain" description="Serine aminopeptidase S33" evidence="1">
    <location>
        <begin position="106"/>
        <end position="339"/>
    </location>
</feature>
<keyword evidence="3" id="KW-1185">Reference proteome</keyword>
<dbReference type="InterPro" id="IPR022742">
    <property type="entry name" value="Hydrolase_4"/>
</dbReference>
<evidence type="ECO:0000259" key="1">
    <source>
        <dbReference type="Pfam" id="PF12146"/>
    </source>
</evidence>